<sequence length="103" mass="11711">MVDILLHGENGRSRARTGPSARCEQVRRRAAFFTRYTRIRNGSIFRSKCSDTADTNMRDQVPDHGICWSLTTGVRPRNNAVRAMAVFRYTAVLEGEGTFIYLI</sequence>
<organism evidence="1">
    <name type="scientific">Fusarium oxysporum f. sp. pisi HDV247</name>
    <dbReference type="NCBI Taxonomy" id="1080344"/>
    <lineage>
        <taxon>Eukaryota</taxon>
        <taxon>Fungi</taxon>
        <taxon>Dikarya</taxon>
        <taxon>Ascomycota</taxon>
        <taxon>Pezizomycotina</taxon>
        <taxon>Sordariomycetes</taxon>
        <taxon>Hypocreomycetidae</taxon>
        <taxon>Hypocreales</taxon>
        <taxon>Nectriaceae</taxon>
        <taxon>Fusarium</taxon>
        <taxon>Fusarium oxysporum species complex</taxon>
    </lineage>
</organism>
<reference evidence="1" key="1">
    <citation type="submission" date="2011-10" db="EMBL/GenBank/DDBJ databases">
        <title>The Genome Sequence of Fusarium oxysporum HDV247.</title>
        <authorList>
            <consortium name="The Broad Institute Genome Sequencing Platform"/>
            <person name="Ma L.-J."/>
            <person name="Gale L.R."/>
            <person name="Schwartz D.C."/>
            <person name="Zhou S."/>
            <person name="Corby-Kistler H."/>
            <person name="Young S.K."/>
            <person name="Zeng Q."/>
            <person name="Gargeya S."/>
            <person name="Fitzgerald M."/>
            <person name="Haas B."/>
            <person name="Abouelleil A."/>
            <person name="Alvarado L."/>
            <person name="Arachchi H.M."/>
            <person name="Berlin A."/>
            <person name="Brown A."/>
            <person name="Chapman S.B."/>
            <person name="Chen Z."/>
            <person name="Dunbar C."/>
            <person name="Freedman E."/>
            <person name="Gearin G."/>
            <person name="Goldberg J."/>
            <person name="Griggs A."/>
            <person name="Gujja S."/>
            <person name="Heiman D."/>
            <person name="Howarth C."/>
            <person name="Larson L."/>
            <person name="Lui A."/>
            <person name="MacDonald P.J.P."/>
            <person name="Montmayeur A."/>
            <person name="Murphy C."/>
            <person name="Neiman D."/>
            <person name="Pearson M."/>
            <person name="Priest M."/>
            <person name="Roberts A."/>
            <person name="Saif S."/>
            <person name="Shea T."/>
            <person name="Shenoy N."/>
            <person name="Sisk P."/>
            <person name="Stolte C."/>
            <person name="Sykes S."/>
            <person name="Wortman J."/>
            <person name="Nusbaum C."/>
            <person name="Birren B."/>
        </authorList>
    </citation>
    <scope>NUCLEOTIDE SEQUENCE [LARGE SCALE GENOMIC DNA]</scope>
    <source>
        <strain evidence="1">HDV247</strain>
    </source>
</reference>
<proteinExistence type="predicted"/>
<dbReference type="EMBL" id="JH650976">
    <property type="protein sequence ID" value="EXA36596.1"/>
    <property type="molecule type" value="Genomic_DNA"/>
</dbReference>
<gene>
    <name evidence="1" type="ORF">FOVG_12506</name>
</gene>
<dbReference type="AlphaFoldDB" id="W9P0V3"/>
<evidence type="ECO:0000313" key="1">
    <source>
        <dbReference type="EMBL" id="EXA36596.1"/>
    </source>
</evidence>
<dbReference type="HOGENOM" id="CLU_2263871_0_0_1"/>
<dbReference type="Proteomes" id="UP000030751">
    <property type="component" value="Unassembled WGS sequence"/>
</dbReference>
<name>W9P0V3_FUSOX</name>
<reference evidence="1" key="2">
    <citation type="submission" date="2012-05" db="EMBL/GenBank/DDBJ databases">
        <title>Annotation of the Genome Sequence of Fusarium oxysporum HDV247.</title>
        <authorList>
            <consortium name="The Broad Institute Genomics Platform"/>
            <person name="Ma L.-J."/>
            <person name="Corby-Kistler H."/>
            <person name="Broz K."/>
            <person name="Gale L.R."/>
            <person name="Jonkers W."/>
            <person name="O'Donnell K."/>
            <person name="Ploetz R."/>
            <person name="Steinberg C."/>
            <person name="Schwartz D.C."/>
            <person name="VanEtten H."/>
            <person name="Zhou S."/>
            <person name="Young S.K."/>
            <person name="Zeng Q."/>
            <person name="Gargeya S."/>
            <person name="Fitzgerald M."/>
            <person name="Abouelleil A."/>
            <person name="Alvarado L."/>
            <person name="Chapman S.B."/>
            <person name="Gainer-Dewar J."/>
            <person name="Goldberg J."/>
            <person name="Griggs A."/>
            <person name="Gujja S."/>
            <person name="Hansen M."/>
            <person name="Howarth C."/>
            <person name="Imamovic A."/>
            <person name="Ireland A."/>
            <person name="Larimer J."/>
            <person name="McCowan C."/>
            <person name="Murphy C."/>
            <person name="Pearson M."/>
            <person name="Poon T.W."/>
            <person name="Priest M."/>
            <person name="Roberts A."/>
            <person name="Saif S."/>
            <person name="Shea T."/>
            <person name="Sykes S."/>
            <person name="Wortman J."/>
            <person name="Nusbaum C."/>
            <person name="Birren B."/>
        </authorList>
    </citation>
    <scope>NUCLEOTIDE SEQUENCE</scope>
    <source>
        <strain evidence="1">HDV247</strain>
    </source>
</reference>
<accession>W9P0V3</accession>
<protein>
    <submittedName>
        <fullName evidence="1">Uncharacterized protein</fullName>
    </submittedName>
</protein>